<keyword evidence="2" id="KW-1015">Disulfide bond</keyword>
<gene>
    <name evidence="5" type="ORF">L0668_12265</name>
</gene>
<sequence>MKRSEQFPEVREIADAVCSDCATPEQLAKLEQLLRGNFEAQHFYYDYINMHAQLSESKRRSTEVIFRRMTEEVVVRSNANSSAHENNNNLDNEHEQTQGKKIISKPIFISLLVLIGIIFSLLWLMLNRSTAPFVAHIINGNVTTTYPGKKVGSALLAGDFSNDQDVTIKLIDGDTLHIAPNSLVKIFNSREIKLKRGKITLEAFSEDNTIVHTKEFIVQSRGDDLSVALEYPAPRVISGAKTELVPLRWRPKHFWNFNGQGDRVMDTAGSAHGVVAAGATRVKGLIGQGAFIFDNSPTAHIELGSGGGTVPGSGSFAVVDGVTIEALIRPENSGEFGGAGEIFRQNRPTDEPAILLSFEHDTSKVNLSPKDEVNLSLNFGLVILGEGYHELKVSLDGRDGRPSLAEIKDGKYHHIVGTYNATTGVKAIYLDGKRVAFYQHPPGSIVVSGGSSPAVIGNSAAKNRHSQNVFTDVIDEVAFYDFALSEFIVNYHLLNIKKGYNYYGLAPNTEGYDIVLPERIRMVLSPYSTYELVPSFGIPAKLIEK</sequence>
<keyword evidence="1" id="KW-0732">Signal</keyword>
<accession>A0ABS9D7F9</accession>
<dbReference type="InterPro" id="IPR006558">
    <property type="entry name" value="LamG-like"/>
</dbReference>
<feature type="transmembrane region" description="Helical" evidence="3">
    <location>
        <begin position="107"/>
        <end position="126"/>
    </location>
</feature>
<evidence type="ECO:0000259" key="4">
    <source>
        <dbReference type="SMART" id="SM00560"/>
    </source>
</evidence>
<dbReference type="Proteomes" id="UP001521137">
    <property type="component" value="Unassembled WGS sequence"/>
</dbReference>
<evidence type="ECO:0000313" key="6">
    <source>
        <dbReference type="Proteomes" id="UP001521137"/>
    </source>
</evidence>
<dbReference type="SUPFAM" id="SSF49899">
    <property type="entry name" value="Concanavalin A-like lectins/glucanases"/>
    <property type="match status" value="1"/>
</dbReference>
<feature type="domain" description="LamG-like jellyroll fold" evidence="4">
    <location>
        <begin position="320"/>
        <end position="487"/>
    </location>
</feature>
<dbReference type="InterPro" id="IPR013320">
    <property type="entry name" value="ConA-like_dom_sf"/>
</dbReference>
<dbReference type="Gene3D" id="2.60.120.200">
    <property type="match status" value="1"/>
</dbReference>
<dbReference type="SMART" id="SM00560">
    <property type="entry name" value="LamGL"/>
    <property type="match status" value="1"/>
</dbReference>
<reference evidence="5 6" key="1">
    <citation type="submission" date="2022-01" db="EMBL/GenBank/DDBJ databases">
        <title>Paraglaciecola sp. G1-23.</title>
        <authorList>
            <person name="Jin M.S."/>
            <person name="Han D.M."/>
            <person name="Kim H.M."/>
            <person name="Jeon C.O."/>
        </authorList>
    </citation>
    <scope>NUCLEOTIDE SEQUENCE [LARGE SCALE GENOMIC DNA]</scope>
    <source>
        <strain evidence="5 6">G1-23</strain>
    </source>
</reference>
<evidence type="ECO:0000256" key="3">
    <source>
        <dbReference type="SAM" id="Phobius"/>
    </source>
</evidence>
<proteinExistence type="predicted"/>
<keyword evidence="6" id="KW-1185">Reference proteome</keyword>
<comment type="caution">
    <text evidence="5">The sequence shown here is derived from an EMBL/GenBank/DDBJ whole genome shotgun (WGS) entry which is preliminary data.</text>
</comment>
<evidence type="ECO:0000313" key="5">
    <source>
        <dbReference type="EMBL" id="MCF2948886.1"/>
    </source>
</evidence>
<evidence type="ECO:0000256" key="2">
    <source>
        <dbReference type="ARBA" id="ARBA00023157"/>
    </source>
</evidence>
<keyword evidence="3" id="KW-0812">Transmembrane</keyword>
<evidence type="ECO:0000256" key="1">
    <source>
        <dbReference type="ARBA" id="ARBA00022729"/>
    </source>
</evidence>
<organism evidence="5 6">
    <name type="scientific">Paraglaciecola algarum</name>
    <dbReference type="NCBI Taxonomy" id="3050085"/>
    <lineage>
        <taxon>Bacteria</taxon>
        <taxon>Pseudomonadati</taxon>
        <taxon>Pseudomonadota</taxon>
        <taxon>Gammaproteobacteria</taxon>
        <taxon>Alteromonadales</taxon>
        <taxon>Alteromonadaceae</taxon>
        <taxon>Paraglaciecola</taxon>
    </lineage>
</organism>
<protein>
    <submittedName>
        <fullName evidence="5">LamG domain-containing protein</fullName>
    </submittedName>
</protein>
<name>A0ABS9D7F9_9ALTE</name>
<keyword evidence="3" id="KW-0472">Membrane</keyword>
<keyword evidence="3" id="KW-1133">Transmembrane helix</keyword>
<dbReference type="Pfam" id="PF13385">
    <property type="entry name" value="Laminin_G_3"/>
    <property type="match status" value="1"/>
</dbReference>
<dbReference type="RefSeq" id="WP_235312926.1">
    <property type="nucleotide sequence ID" value="NZ_JAKGAS010000006.1"/>
</dbReference>
<dbReference type="EMBL" id="JAKGAS010000006">
    <property type="protein sequence ID" value="MCF2948886.1"/>
    <property type="molecule type" value="Genomic_DNA"/>
</dbReference>